<dbReference type="CDD" id="cd05466">
    <property type="entry name" value="PBP2_LTTR_substrate"/>
    <property type="match status" value="1"/>
</dbReference>
<proteinExistence type="inferred from homology"/>
<comment type="similarity">
    <text evidence="1">Belongs to the LysR transcriptional regulatory family.</text>
</comment>
<dbReference type="InterPro" id="IPR000847">
    <property type="entry name" value="LysR_HTH_N"/>
</dbReference>
<dbReference type="EMBL" id="RKMZ01000009">
    <property type="protein sequence ID" value="ROX30384.1"/>
    <property type="molecule type" value="Genomic_DNA"/>
</dbReference>
<gene>
    <name evidence="6" type="ORF">EGW16_13740</name>
</gene>
<evidence type="ECO:0000313" key="6">
    <source>
        <dbReference type="EMBL" id="ROX30384.1"/>
    </source>
</evidence>
<dbReference type="RefSeq" id="WP_010709580.1">
    <property type="nucleotide sequence ID" value="NZ_CP091901.1"/>
</dbReference>
<organism evidence="6 7">
    <name type="scientific">Enterococcus faecalis</name>
    <name type="common">Streptococcus faecalis</name>
    <dbReference type="NCBI Taxonomy" id="1351"/>
    <lineage>
        <taxon>Bacteria</taxon>
        <taxon>Bacillati</taxon>
        <taxon>Bacillota</taxon>
        <taxon>Bacilli</taxon>
        <taxon>Lactobacillales</taxon>
        <taxon>Enterococcaceae</taxon>
        <taxon>Enterococcus</taxon>
    </lineage>
</organism>
<dbReference type="PANTHER" id="PTHR30126:SF39">
    <property type="entry name" value="HTH-TYPE TRANSCRIPTIONAL REGULATOR CYSL"/>
    <property type="match status" value="1"/>
</dbReference>
<protein>
    <submittedName>
        <fullName evidence="6">LysR family transcriptional regulator</fullName>
    </submittedName>
</protein>
<dbReference type="SUPFAM" id="SSF53850">
    <property type="entry name" value="Periplasmic binding protein-like II"/>
    <property type="match status" value="1"/>
</dbReference>
<evidence type="ECO:0000256" key="1">
    <source>
        <dbReference type="ARBA" id="ARBA00009437"/>
    </source>
</evidence>
<keyword evidence="3" id="KW-0238">DNA-binding</keyword>
<dbReference type="AlphaFoldDB" id="A0ABD7IYS4"/>
<accession>A0ABD7IYS4</accession>
<evidence type="ECO:0000256" key="4">
    <source>
        <dbReference type="ARBA" id="ARBA00023163"/>
    </source>
</evidence>
<feature type="domain" description="HTH lysR-type" evidence="5">
    <location>
        <begin position="2"/>
        <end position="50"/>
    </location>
</feature>
<name>A0ABD7IYS4_ENTFL</name>
<evidence type="ECO:0000313" key="7">
    <source>
        <dbReference type="Proteomes" id="UP000281488"/>
    </source>
</evidence>
<dbReference type="Pfam" id="PF00126">
    <property type="entry name" value="HTH_1"/>
    <property type="match status" value="1"/>
</dbReference>
<dbReference type="Gene3D" id="1.10.10.10">
    <property type="entry name" value="Winged helix-like DNA-binding domain superfamily/Winged helix DNA-binding domain"/>
    <property type="match status" value="1"/>
</dbReference>
<keyword evidence="2" id="KW-0805">Transcription regulation</keyword>
<dbReference type="Proteomes" id="UP000281488">
    <property type="component" value="Unassembled WGS sequence"/>
</dbReference>
<dbReference type="InterPro" id="IPR036390">
    <property type="entry name" value="WH_DNA-bd_sf"/>
</dbReference>
<sequence>MLTFKNLRSFKYAVEFSSFKKAAKKLAYSQSTISKHITELEQSLEADLFIDGHIQNGLTKIGELTYNFACQTLLDYAHFKDNVSSLIKTQTTIKIGGLERYLADIMIDNIVHYQNNHPHVTFDLIHGTSDETLERLRLGQLDIGIVADRIVPAGFASITLKRESLVSIISLNTYEKIKQRPNLIYKLPILIDRKASIIFEYVLKETNEFLNIIHVEGDSIVLAGVKKEQCLGIVSDGCFDENDFKILKTYNDSAPIRLIYPEKWSESQKQFFFKFLIQAIQKK</sequence>
<dbReference type="SUPFAM" id="SSF46785">
    <property type="entry name" value="Winged helix' DNA-binding domain"/>
    <property type="match status" value="1"/>
</dbReference>
<dbReference type="GO" id="GO:0003677">
    <property type="term" value="F:DNA binding"/>
    <property type="evidence" value="ECO:0007669"/>
    <property type="project" value="UniProtKB-KW"/>
</dbReference>
<dbReference type="InterPro" id="IPR036388">
    <property type="entry name" value="WH-like_DNA-bd_sf"/>
</dbReference>
<keyword evidence="4" id="KW-0804">Transcription</keyword>
<dbReference type="Pfam" id="PF03466">
    <property type="entry name" value="LysR_substrate"/>
    <property type="match status" value="1"/>
</dbReference>
<evidence type="ECO:0000256" key="3">
    <source>
        <dbReference type="ARBA" id="ARBA00023125"/>
    </source>
</evidence>
<reference evidence="6 7" key="1">
    <citation type="submission" date="2018-10" db="EMBL/GenBank/DDBJ databases">
        <title>Genotypes and phenotypes of Enterococci isolated from broiler chickens.</title>
        <authorList>
            <person name="Muhammad A.R."/>
            <person name="Diarra M.S."/>
        </authorList>
    </citation>
    <scope>NUCLEOTIDE SEQUENCE [LARGE SCALE GENOMIC DNA]</scope>
    <source>
        <strain evidence="6 7">LIT2 A36'</strain>
    </source>
</reference>
<dbReference type="Gene3D" id="3.40.190.10">
    <property type="entry name" value="Periplasmic binding protein-like II"/>
    <property type="match status" value="1"/>
</dbReference>
<comment type="caution">
    <text evidence="6">The sequence shown here is derived from an EMBL/GenBank/DDBJ whole genome shotgun (WGS) entry which is preliminary data.</text>
</comment>
<dbReference type="PANTHER" id="PTHR30126">
    <property type="entry name" value="HTH-TYPE TRANSCRIPTIONAL REGULATOR"/>
    <property type="match status" value="1"/>
</dbReference>
<evidence type="ECO:0000256" key="2">
    <source>
        <dbReference type="ARBA" id="ARBA00023015"/>
    </source>
</evidence>
<dbReference type="PROSITE" id="PS50931">
    <property type="entry name" value="HTH_LYSR"/>
    <property type="match status" value="1"/>
</dbReference>
<evidence type="ECO:0000259" key="5">
    <source>
        <dbReference type="PROSITE" id="PS50931"/>
    </source>
</evidence>
<dbReference type="InterPro" id="IPR005119">
    <property type="entry name" value="LysR_subst-bd"/>
</dbReference>